<dbReference type="PANTHER" id="PTHR43434">
    <property type="entry name" value="PHOSPHOGLYCOLATE PHOSPHATASE"/>
    <property type="match status" value="1"/>
</dbReference>
<dbReference type="GO" id="GO:0006281">
    <property type="term" value="P:DNA repair"/>
    <property type="evidence" value="ECO:0007669"/>
    <property type="project" value="TreeGrafter"/>
</dbReference>
<dbReference type="PANTHER" id="PTHR43434:SF1">
    <property type="entry name" value="PHOSPHOGLYCOLATE PHOSPHATASE"/>
    <property type="match status" value="1"/>
</dbReference>
<dbReference type="InterPro" id="IPR023214">
    <property type="entry name" value="HAD_sf"/>
</dbReference>
<comment type="caution">
    <text evidence="1">The sequence shown here is derived from an EMBL/GenBank/DDBJ whole genome shotgun (WGS) entry which is preliminary data.</text>
</comment>
<accession>X0V577</accession>
<dbReference type="InterPro" id="IPR036412">
    <property type="entry name" value="HAD-like_sf"/>
</dbReference>
<dbReference type="EMBL" id="BARS01015915">
    <property type="protein sequence ID" value="GAF95805.1"/>
    <property type="molecule type" value="Genomic_DNA"/>
</dbReference>
<dbReference type="GO" id="GO:0005829">
    <property type="term" value="C:cytosol"/>
    <property type="evidence" value="ECO:0007669"/>
    <property type="project" value="TreeGrafter"/>
</dbReference>
<reference evidence="1" key="1">
    <citation type="journal article" date="2014" name="Front. Microbiol.">
        <title>High frequency of phylogenetically diverse reductive dehalogenase-homologous genes in deep subseafloor sedimentary metagenomes.</title>
        <authorList>
            <person name="Kawai M."/>
            <person name="Futagami T."/>
            <person name="Toyoda A."/>
            <person name="Takaki Y."/>
            <person name="Nishi S."/>
            <person name="Hori S."/>
            <person name="Arai W."/>
            <person name="Tsubouchi T."/>
            <person name="Morono Y."/>
            <person name="Uchiyama I."/>
            <person name="Ito T."/>
            <person name="Fujiyama A."/>
            <person name="Inagaki F."/>
            <person name="Takami H."/>
        </authorList>
    </citation>
    <scope>NUCLEOTIDE SEQUENCE</scope>
    <source>
        <strain evidence="1">Expedition CK06-06</strain>
    </source>
</reference>
<dbReference type="GO" id="GO:0008967">
    <property type="term" value="F:phosphoglycolate phosphatase activity"/>
    <property type="evidence" value="ECO:0007669"/>
    <property type="project" value="TreeGrafter"/>
</dbReference>
<evidence type="ECO:0000313" key="1">
    <source>
        <dbReference type="EMBL" id="GAF95805.1"/>
    </source>
</evidence>
<dbReference type="AlphaFoldDB" id="X0V577"/>
<dbReference type="SUPFAM" id="SSF56784">
    <property type="entry name" value="HAD-like"/>
    <property type="match status" value="1"/>
</dbReference>
<dbReference type="InterPro" id="IPR050155">
    <property type="entry name" value="HAD-like_hydrolase_sf"/>
</dbReference>
<dbReference type="Pfam" id="PF13419">
    <property type="entry name" value="HAD_2"/>
    <property type="match status" value="1"/>
</dbReference>
<protein>
    <recommendedName>
        <fullName evidence="2">Phosphoglycolate phosphatase</fullName>
    </recommendedName>
</protein>
<organism evidence="1">
    <name type="scientific">marine sediment metagenome</name>
    <dbReference type="NCBI Taxonomy" id="412755"/>
    <lineage>
        <taxon>unclassified sequences</taxon>
        <taxon>metagenomes</taxon>
        <taxon>ecological metagenomes</taxon>
    </lineage>
</organism>
<feature type="non-terminal residue" evidence="1">
    <location>
        <position position="98"/>
    </location>
</feature>
<name>X0V577_9ZZZZ</name>
<evidence type="ECO:0008006" key="2">
    <source>
        <dbReference type="Google" id="ProtNLM"/>
    </source>
</evidence>
<sequence>MKYQGVLFDLDGTLLDTLQDISDSVNEALKHLGFPVHGVDDYKSLIGEGRDVLAARALPDNHRDTTTVTQLVELINEEYSKRWANKTVPYHGVLNLLD</sequence>
<dbReference type="Gene3D" id="1.10.150.240">
    <property type="entry name" value="Putative phosphatase, domain 2"/>
    <property type="match status" value="1"/>
</dbReference>
<dbReference type="Gene3D" id="3.40.50.1000">
    <property type="entry name" value="HAD superfamily/HAD-like"/>
    <property type="match status" value="1"/>
</dbReference>
<gene>
    <name evidence="1" type="ORF">S01H1_26270</name>
</gene>
<proteinExistence type="predicted"/>
<dbReference type="InterPro" id="IPR023198">
    <property type="entry name" value="PGP-like_dom2"/>
</dbReference>
<dbReference type="InterPro" id="IPR041492">
    <property type="entry name" value="HAD_2"/>
</dbReference>